<dbReference type="InterPro" id="IPR003864">
    <property type="entry name" value="CSC1/OSCA1-like_7TM"/>
</dbReference>
<evidence type="ECO:0000256" key="3">
    <source>
        <dbReference type="ARBA" id="ARBA00022448"/>
    </source>
</evidence>
<evidence type="ECO:0000313" key="14">
    <source>
        <dbReference type="EMBL" id="KAK6933544.1"/>
    </source>
</evidence>
<keyword evidence="5" id="KW-0106">Calcium</keyword>
<evidence type="ECO:0000256" key="5">
    <source>
        <dbReference type="ARBA" id="ARBA00022837"/>
    </source>
</evidence>
<evidence type="ECO:0000259" key="11">
    <source>
        <dbReference type="Pfam" id="PF02714"/>
    </source>
</evidence>
<evidence type="ECO:0000256" key="2">
    <source>
        <dbReference type="ARBA" id="ARBA00007779"/>
    </source>
</evidence>
<comment type="similarity">
    <text evidence="2">Belongs to the CSC1 (TC 1.A.17) family.</text>
</comment>
<dbReference type="InterPro" id="IPR045122">
    <property type="entry name" value="Csc1-like"/>
</dbReference>
<feature type="transmembrane region" description="Helical" evidence="10">
    <location>
        <begin position="12"/>
        <end position="30"/>
    </location>
</feature>
<feature type="transmembrane region" description="Helical" evidence="10">
    <location>
        <begin position="417"/>
        <end position="444"/>
    </location>
</feature>
<feature type="domain" description="CSC1/OSCA1-like cytosolic" evidence="13">
    <location>
        <begin position="198"/>
        <end position="360"/>
    </location>
</feature>
<feature type="transmembrane region" description="Helical" evidence="10">
    <location>
        <begin position="465"/>
        <end position="484"/>
    </location>
</feature>
<evidence type="ECO:0000259" key="12">
    <source>
        <dbReference type="Pfam" id="PF13967"/>
    </source>
</evidence>
<dbReference type="GO" id="GO:0005886">
    <property type="term" value="C:plasma membrane"/>
    <property type="evidence" value="ECO:0007669"/>
    <property type="project" value="TreeGrafter"/>
</dbReference>
<proteinExistence type="inferred from homology"/>
<evidence type="ECO:0000313" key="15">
    <source>
        <dbReference type="Proteomes" id="UP001370490"/>
    </source>
</evidence>
<dbReference type="Pfam" id="PF14703">
    <property type="entry name" value="PHM7_cyt"/>
    <property type="match status" value="1"/>
</dbReference>
<feature type="transmembrane region" description="Helical" evidence="10">
    <location>
        <begin position="373"/>
        <end position="397"/>
    </location>
</feature>
<keyword evidence="3" id="KW-0813">Transport</keyword>
<reference evidence="14 15" key="1">
    <citation type="submission" date="2023-12" db="EMBL/GenBank/DDBJ databases">
        <title>A high-quality genome assembly for Dillenia turbinata (Dilleniales).</title>
        <authorList>
            <person name="Chanderbali A."/>
        </authorList>
    </citation>
    <scope>NUCLEOTIDE SEQUENCE [LARGE SCALE GENOMIC DNA]</scope>
    <source>
        <strain evidence="14">LSX21</strain>
        <tissue evidence="14">Leaf</tissue>
    </source>
</reference>
<organism evidence="14 15">
    <name type="scientific">Dillenia turbinata</name>
    <dbReference type="NCBI Taxonomy" id="194707"/>
    <lineage>
        <taxon>Eukaryota</taxon>
        <taxon>Viridiplantae</taxon>
        <taxon>Streptophyta</taxon>
        <taxon>Embryophyta</taxon>
        <taxon>Tracheophyta</taxon>
        <taxon>Spermatophyta</taxon>
        <taxon>Magnoliopsida</taxon>
        <taxon>eudicotyledons</taxon>
        <taxon>Gunneridae</taxon>
        <taxon>Pentapetalae</taxon>
        <taxon>Dilleniales</taxon>
        <taxon>Dilleniaceae</taxon>
        <taxon>Dillenia</taxon>
    </lineage>
</organism>
<dbReference type="EMBL" id="JBAMMX010000009">
    <property type="protein sequence ID" value="KAK6933544.1"/>
    <property type="molecule type" value="Genomic_DNA"/>
</dbReference>
<name>A0AAN8VKT6_9MAGN</name>
<dbReference type="AlphaFoldDB" id="A0AAN8VKT6"/>
<sequence>MATLEDIGVSAFINILSAFAFLLAFALLRIQPINDRVYFPKWYIKGTRTSPRGGNFVTKWVNLNCLNYLTFLNWMPAALKMSQSEIIDHAGLDSAVFLRIYLLGLKVFLPMTFAALLILIPVNVSGGTLFFLRKELVMSNIDKLSISNVPPKSIRFFVHISMEYLFTFWICYMLYKEYNIVASMRLRFLASQSRRVDQFSVLVRNVPHVSGRSVSETVDHFFQTNHPAHYIGHQAVYNANKFAKLVRKRDRLQNWLDYYQLKFERHPDKRPTSTVGFLGLWGKRVDSIEYYKQRIKELDKRMALERQKIVKDSKSIMHVAFLSFNSRWGAAVCAQTQQSKNPTLWLTNWAPEPRDVYWHNLSIPFFSLSIRRLIISLSVFALVFFYMIPIAFVQSLANLDGLEKVAPFLRPVIELKFIKSFLQGFLPGLALKIFLYILPAVLIIMSKIEGHVAFSVLERRAAAKYYYFMLVNVFLGSIVTGTAFEQLHAFLHQSPTQIPRTIGVSIPMKATFFITYIMVDGWAGIAGEILRLKPLVIYQLKNMFIVKTERDREKAMNPGSVDFPETLPSLQLYFLLGIVYAVVTPILLPFIIVFFAFAFFVYRHQIINVYNQQYESAAAFWPHVHSRIIASLLISQLLLLGLLSTKKAANSTPLLIPLPILTLAFHKYCKNRFEPAFRKYPLEEAMAKDIAERNADPNFNIKAYLADAYLHPIFGSFEEEAELVQVRVDKNQAPYVAAAAAVADSPSPSEVSSPSPPHYVHHYNVESQHSIYHYDVESQNNVYHYNMESHNNWY</sequence>
<comment type="subcellular location">
    <subcellularLocation>
        <location evidence="1">Membrane</location>
        <topology evidence="1">Multi-pass membrane protein</topology>
    </subcellularLocation>
</comment>
<gene>
    <name evidence="14" type="ORF">RJ641_036438</name>
</gene>
<feature type="transmembrane region" description="Helical" evidence="10">
    <location>
        <begin position="572"/>
        <end position="602"/>
    </location>
</feature>
<evidence type="ECO:0000256" key="6">
    <source>
        <dbReference type="ARBA" id="ARBA00022989"/>
    </source>
</evidence>
<evidence type="ECO:0000259" key="13">
    <source>
        <dbReference type="Pfam" id="PF14703"/>
    </source>
</evidence>
<keyword evidence="8 10" id="KW-0472">Membrane</keyword>
<keyword evidence="6 10" id="KW-1133">Transmembrane helix</keyword>
<keyword evidence="9" id="KW-0407">Ion channel</keyword>
<feature type="domain" description="CSC1/OSCA1-like 7TM region" evidence="11">
    <location>
        <begin position="371"/>
        <end position="643"/>
    </location>
</feature>
<evidence type="ECO:0000256" key="8">
    <source>
        <dbReference type="ARBA" id="ARBA00023136"/>
    </source>
</evidence>
<dbReference type="GO" id="GO:0005227">
    <property type="term" value="F:calcium-activated cation channel activity"/>
    <property type="evidence" value="ECO:0007669"/>
    <property type="project" value="InterPro"/>
</dbReference>
<evidence type="ECO:0000256" key="7">
    <source>
        <dbReference type="ARBA" id="ARBA00023065"/>
    </source>
</evidence>
<evidence type="ECO:0000256" key="1">
    <source>
        <dbReference type="ARBA" id="ARBA00004141"/>
    </source>
</evidence>
<feature type="transmembrane region" description="Helical" evidence="10">
    <location>
        <begin position="153"/>
        <end position="175"/>
    </location>
</feature>
<evidence type="ECO:0000256" key="9">
    <source>
        <dbReference type="ARBA" id="ARBA00023303"/>
    </source>
</evidence>
<keyword evidence="7" id="KW-0406">Ion transport</keyword>
<dbReference type="Pfam" id="PF13967">
    <property type="entry name" value="RSN1_TM"/>
    <property type="match status" value="1"/>
</dbReference>
<keyword evidence="15" id="KW-1185">Reference proteome</keyword>
<evidence type="ECO:0000256" key="10">
    <source>
        <dbReference type="SAM" id="Phobius"/>
    </source>
</evidence>
<dbReference type="PANTHER" id="PTHR13018">
    <property type="entry name" value="PROBABLE MEMBRANE PROTEIN DUF221-RELATED"/>
    <property type="match status" value="1"/>
</dbReference>
<comment type="caution">
    <text evidence="14">The sequence shown here is derived from an EMBL/GenBank/DDBJ whole genome shotgun (WGS) entry which is preliminary data.</text>
</comment>
<feature type="transmembrane region" description="Helical" evidence="10">
    <location>
        <begin position="107"/>
        <end position="133"/>
    </location>
</feature>
<dbReference type="InterPro" id="IPR032880">
    <property type="entry name" value="CSC1/OSCA1-like_N"/>
</dbReference>
<dbReference type="Pfam" id="PF02714">
    <property type="entry name" value="RSN1_7TM"/>
    <property type="match status" value="1"/>
</dbReference>
<dbReference type="InterPro" id="IPR027815">
    <property type="entry name" value="CSC1/OSCA1-like_cyt"/>
</dbReference>
<keyword evidence="4 10" id="KW-0812">Transmembrane</keyword>
<feature type="domain" description="CSC1/OSCA1-like N-terminal transmembrane" evidence="12">
    <location>
        <begin position="7"/>
        <end position="177"/>
    </location>
</feature>
<evidence type="ECO:0000256" key="4">
    <source>
        <dbReference type="ARBA" id="ARBA00022692"/>
    </source>
</evidence>
<dbReference type="PANTHER" id="PTHR13018:SF98">
    <property type="entry name" value="TO DEHYDRATION PROTEIN, PUTATIVE, EXPRESSED-RELATED"/>
    <property type="match status" value="1"/>
</dbReference>
<dbReference type="Proteomes" id="UP001370490">
    <property type="component" value="Unassembled WGS sequence"/>
</dbReference>
<accession>A0AAN8VKT6</accession>
<protein>
    <submittedName>
        <fullName evidence="14">CSC1/OSCA1-like, N-terminal transmembrane domain</fullName>
    </submittedName>
</protein>